<evidence type="ECO:0000259" key="7">
    <source>
        <dbReference type="Pfam" id="PF01433"/>
    </source>
</evidence>
<dbReference type="GO" id="GO:0070006">
    <property type="term" value="F:metalloaminopeptidase activity"/>
    <property type="evidence" value="ECO:0007669"/>
    <property type="project" value="TreeGrafter"/>
</dbReference>
<gene>
    <name evidence="9" type="ORF">ASIM_LOCUS15096</name>
</gene>
<evidence type="ECO:0000259" key="8">
    <source>
        <dbReference type="Pfam" id="PF11838"/>
    </source>
</evidence>
<proteinExistence type="inferred from homology"/>
<comment type="cofactor">
    <cofactor evidence="3 5">
        <name>Zn(2+)</name>
        <dbReference type="ChEBI" id="CHEBI:29105"/>
    </cofactor>
    <text evidence="3 5">Binds 1 zinc ion per subunit.</text>
</comment>
<dbReference type="GO" id="GO:0005615">
    <property type="term" value="C:extracellular space"/>
    <property type="evidence" value="ECO:0007669"/>
    <property type="project" value="TreeGrafter"/>
</dbReference>
<dbReference type="SUPFAM" id="SSF55486">
    <property type="entry name" value="Metalloproteases ('zincins'), catalytic domain"/>
    <property type="match status" value="2"/>
</dbReference>
<dbReference type="InterPro" id="IPR014782">
    <property type="entry name" value="Peptidase_M1_dom"/>
</dbReference>
<keyword evidence="5" id="KW-0031">Aminopeptidase</keyword>
<dbReference type="Pfam" id="PF11838">
    <property type="entry name" value="ERAP1_C"/>
    <property type="match status" value="1"/>
</dbReference>
<dbReference type="AlphaFoldDB" id="A0A0M3K3Z8"/>
<evidence type="ECO:0000313" key="9">
    <source>
        <dbReference type="EMBL" id="VDK54220.1"/>
    </source>
</evidence>
<dbReference type="InterPro" id="IPR024571">
    <property type="entry name" value="ERAP1-like_C_dom"/>
</dbReference>
<feature type="site" description="Transition state stabilizer" evidence="4">
    <location>
        <position position="406"/>
    </location>
</feature>
<feature type="binding site" evidence="3">
    <location>
        <position position="296"/>
    </location>
    <ligand>
        <name>Zn(2+)</name>
        <dbReference type="ChEBI" id="CHEBI:29105"/>
        <note>catalytic</note>
    </ligand>
</feature>
<keyword evidence="5" id="KW-0482">Metalloprotease</keyword>
<dbReference type="WBParaSite" id="ASIM_0001568901-mRNA-1">
    <property type="protein sequence ID" value="ASIM_0001568901-mRNA-1"/>
    <property type="gene ID" value="ASIM_0001568901"/>
</dbReference>
<dbReference type="GO" id="GO:0006508">
    <property type="term" value="P:proteolysis"/>
    <property type="evidence" value="ECO:0007669"/>
    <property type="project" value="UniProtKB-KW"/>
</dbReference>
<protein>
    <recommendedName>
        <fullName evidence="5">Aminopeptidase</fullName>
        <ecNumber evidence="5">3.4.11.-</ecNumber>
    </recommendedName>
</protein>
<sequence length="836" mass="96258">MVSVSCLYILVTAFILRRAVAHQDVSKSKTEVVPTAKELRLPETLSPISYDLTIRIYLKGFVQIAAKKESTFDAVLRIKFRVNQATDKIVLNALNLNLNEDPKAYNLTGLNEVKTPEVSHNRTLLNTIVTDRIKRLKDSCEHEMKLISFSDDANWVSTEFKETLKMSSYLVALTVSELDFVEGRTSGDTRVRIWARSEGINQTAYALSAGIKALEFFEQFYGIKYPLEKQGEVEMFDRHEDDDISDMVALPDFAAGAMENWGLITYREKLLLYDSTSYAPRQKMDVANVIAHELAHQFITALLDNTNKHTIDVIHVFDHACNFQWFGNLVTMKWWNDLWLNEGFASFMEYLGANAISDNNFEMNDFFAYDAIETALERDAYASSHPLFFEIEKAEDLVSVFDGITYKKGASIIRMIEAVMGDNNFKKGVMNYLNKYKYSNADHENLWEMLNEAVPDTALDWNGKKLNIASFASKWIEQMGYPVIEVKRLNRGTVKLSQKRFKPDENVMEKAKYRNPKYGYKYDSPIWYANNQGEEKMIWLHEDEEKTINLDESGHFIVNSGTRGFYRVKYDTEIWEEIIKQLNSDHKEIDLHTRIRLLADAFALAKVDMINYDIPLKMSKYLGKEDEFVVWVTVSDSLSGILKKFSGLPEAEDAKNFMKSITAPLYDKINWVTFETSYLDDKMYSQNEIEKYMIGLACAAGYSACTNKMATMFKNKVMDACQGAITSECAKIVPTIRLRVYCEGVKNGGQKEWDAVLEWYKAESVKAEKDRLLYALACSKDVSVLEKFIDKVVDRSHPLVRLQDVRMAFYNLASEDSSKKILFDYFTKNWKKLYKE</sequence>
<dbReference type="InterPro" id="IPR027268">
    <property type="entry name" value="Peptidase_M4/M1_CTD_sf"/>
</dbReference>
<dbReference type="Gene3D" id="2.60.40.1730">
    <property type="entry name" value="tricorn interacting facor f3 domain"/>
    <property type="match status" value="1"/>
</dbReference>
<keyword evidence="5" id="KW-0378">Hydrolase</keyword>
<dbReference type="EMBL" id="UYRR01032109">
    <property type="protein sequence ID" value="VDK54220.1"/>
    <property type="molecule type" value="Genomic_DNA"/>
</dbReference>
<evidence type="ECO:0000313" key="11">
    <source>
        <dbReference type="WBParaSite" id="ASIM_0001568901-mRNA-1"/>
    </source>
</evidence>
<keyword evidence="5" id="KW-0645">Protease</keyword>
<dbReference type="SUPFAM" id="SSF63737">
    <property type="entry name" value="Leukotriene A4 hydrolase N-terminal domain"/>
    <property type="match status" value="1"/>
</dbReference>
<reference evidence="11" key="1">
    <citation type="submission" date="2017-02" db="UniProtKB">
        <authorList>
            <consortium name="WormBaseParasite"/>
        </authorList>
    </citation>
    <scope>IDENTIFICATION</scope>
</reference>
<evidence type="ECO:0000256" key="5">
    <source>
        <dbReference type="RuleBase" id="RU364040"/>
    </source>
</evidence>
<evidence type="ECO:0000256" key="1">
    <source>
        <dbReference type="ARBA" id="ARBA00010136"/>
    </source>
</evidence>
<keyword evidence="6" id="KW-0732">Signal</keyword>
<dbReference type="GO" id="GO:0043171">
    <property type="term" value="P:peptide catabolic process"/>
    <property type="evidence" value="ECO:0007669"/>
    <property type="project" value="TreeGrafter"/>
</dbReference>
<evidence type="ECO:0000256" key="4">
    <source>
        <dbReference type="PIRSR" id="PIRSR634016-4"/>
    </source>
</evidence>
<feature type="domain" description="Peptidase M1 membrane alanine aminopeptidase" evidence="7">
    <location>
        <begin position="306"/>
        <end position="475"/>
    </location>
</feature>
<dbReference type="CDD" id="cd09601">
    <property type="entry name" value="M1_APN-Q_like"/>
    <property type="match status" value="1"/>
</dbReference>
<dbReference type="Gene3D" id="1.25.50.20">
    <property type="match status" value="1"/>
</dbReference>
<feature type="binding site" evidence="3">
    <location>
        <position position="342"/>
    </location>
    <ligand>
        <name>Zn(2+)</name>
        <dbReference type="ChEBI" id="CHEBI:29105"/>
        <note>catalytic</note>
    </ligand>
</feature>
<keyword evidence="10" id="KW-1185">Reference proteome</keyword>
<dbReference type="InterPro" id="IPR050344">
    <property type="entry name" value="Peptidase_M1_aminopeptidases"/>
</dbReference>
<reference evidence="9 10" key="2">
    <citation type="submission" date="2018-11" db="EMBL/GenBank/DDBJ databases">
        <authorList>
            <consortium name="Pathogen Informatics"/>
        </authorList>
    </citation>
    <scope>NUCLEOTIDE SEQUENCE [LARGE SCALE GENOMIC DNA]</scope>
</reference>
<feature type="chain" id="PRO_5043121242" description="Aminopeptidase" evidence="6">
    <location>
        <begin position="22"/>
        <end position="836"/>
    </location>
</feature>
<dbReference type="GO" id="GO:0042277">
    <property type="term" value="F:peptide binding"/>
    <property type="evidence" value="ECO:0007669"/>
    <property type="project" value="TreeGrafter"/>
</dbReference>
<dbReference type="GO" id="GO:0008270">
    <property type="term" value="F:zinc ion binding"/>
    <property type="evidence" value="ECO:0007669"/>
    <property type="project" value="UniProtKB-UniRule"/>
</dbReference>
<dbReference type="PANTHER" id="PTHR11533">
    <property type="entry name" value="PROTEASE M1 ZINC METALLOPROTEASE"/>
    <property type="match status" value="1"/>
</dbReference>
<dbReference type="Proteomes" id="UP000267096">
    <property type="component" value="Unassembled WGS sequence"/>
</dbReference>
<feature type="domain" description="ERAP1-like C-terminal" evidence="8">
    <location>
        <begin position="556"/>
        <end position="835"/>
    </location>
</feature>
<dbReference type="GO" id="GO:0005737">
    <property type="term" value="C:cytoplasm"/>
    <property type="evidence" value="ECO:0007669"/>
    <property type="project" value="TreeGrafter"/>
</dbReference>
<dbReference type="InterPro" id="IPR034016">
    <property type="entry name" value="M1_APN-typ"/>
</dbReference>
<dbReference type="EC" id="3.4.11.-" evidence="5"/>
<evidence type="ECO:0000256" key="3">
    <source>
        <dbReference type="PIRSR" id="PIRSR634016-3"/>
    </source>
</evidence>
<dbReference type="Gene3D" id="2.60.40.1910">
    <property type="match status" value="1"/>
</dbReference>
<dbReference type="PANTHER" id="PTHR11533:SF301">
    <property type="entry name" value="AMINOPEPTIDASE"/>
    <property type="match status" value="1"/>
</dbReference>
<evidence type="ECO:0000313" key="10">
    <source>
        <dbReference type="Proteomes" id="UP000267096"/>
    </source>
</evidence>
<dbReference type="Pfam" id="PF01433">
    <property type="entry name" value="Peptidase_M1"/>
    <property type="match status" value="2"/>
</dbReference>
<comment type="similarity">
    <text evidence="1 5">Belongs to the peptidase M1 family.</text>
</comment>
<keyword evidence="3 5" id="KW-0862">Zinc</keyword>
<feature type="active site" description="Proton acceptor" evidence="2">
    <location>
        <position position="293"/>
    </location>
</feature>
<feature type="signal peptide" evidence="6">
    <location>
        <begin position="1"/>
        <end position="21"/>
    </location>
</feature>
<accession>A0A0M3K3Z8</accession>
<evidence type="ECO:0000256" key="6">
    <source>
        <dbReference type="SAM" id="SignalP"/>
    </source>
</evidence>
<dbReference type="OrthoDB" id="10031169at2759"/>
<feature type="binding site" evidence="3">
    <location>
        <position position="292"/>
    </location>
    <ligand>
        <name>Zn(2+)</name>
        <dbReference type="ChEBI" id="CHEBI:29105"/>
        <note>catalytic</note>
    </ligand>
</feature>
<organism evidence="11">
    <name type="scientific">Anisakis simplex</name>
    <name type="common">Herring worm</name>
    <dbReference type="NCBI Taxonomy" id="6269"/>
    <lineage>
        <taxon>Eukaryota</taxon>
        <taxon>Metazoa</taxon>
        <taxon>Ecdysozoa</taxon>
        <taxon>Nematoda</taxon>
        <taxon>Chromadorea</taxon>
        <taxon>Rhabditida</taxon>
        <taxon>Spirurina</taxon>
        <taxon>Ascaridomorpha</taxon>
        <taxon>Ascaridoidea</taxon>
        <taxon>Anisakidae</taxon>
        <taxon>Anisakis</taxon>
        <taxon>Anisakis simplex complex</taxon>
    </lineage>
</organism>
<dbReference type="InterPro" id="IPR042097">
    <property type="entry name" value="Aminopeptidase_N-like_N_sf"/>
</dbReference>
<keyword evidence="3 5" id="KW-0479">Metal-binding</keyword>
<evidence type="ECO:0000256" key="2">
    <source>
        <dbReference type="PIRSR" id="PIRSR634016-1"/>
    </source>
</evidence>
<name>A0A0M3K3Z8_ANISI</name>
<dbReference type="Gene3D" id="1.10.390.10">
    <property type="entry name" value="Neutral Protease Domain 2"/>
    <property type="match status" value="1"/>
</dbReference>
<dbReference type="GO" id="GO:0016020">
    <property type="term" value="C:membrane"/>
    <property type="evidence" value="ECO:0007669"/>
    <property type="project" value="TreeGrafter"/>
</dbReference>
<feature type="domain" description="Peptidase M1 membrane alanine aminopeptidase" evidence="7">
    <location>
        <begin position="205"/>
        <end position="299"/>
    </location>
</feature>